<evidence type="ECO:0000256" key="8">
    <source>
        <dbReference type="ARBA" id="ARBA00022833"/>
    </source>
</evidence>
<evidence type="ECO:0000256" key="6">
    <source>
        <dbReference type="ARBA" id="ARBA00022771"/>
    </source>
</evidence>
<dbReference type="EMBL" id="JAPEUV010000252">
    <property type="protein sequence ID" value="KAJ4329900.1"/>
    <property type="molecule type" value="Genomic_DNA"/>
</dbReference>
<dbReference type="InterPro" id="IPR031127">
    <property type="entry name" value="E3_UB_ligase_RBR"/>
</dbReference>
<evidence type="ECO:0000256" key="7">
    <source>
        <dbReference type="ARBA" id="ARBA00022786"/>
    </source>
</evidence>
<accession>A0A9W8WPT1</accession>
<gene>
    <name evidence="11" type="ORF">N0V87_010471</name>
</gene>
<feature type="compositionally biased region" description="Acidic residues" evidence="9">
    <location>
        <begin position="242"/>
        <end position="254"/>
    </location>
</feature>
<feature type="compositionally biased region" description="Basic and acidic residues" evidence="9">
    <location>
        <begin position="220"/>
        <end position="241"/>
    </location>
</feature>
<evidence type="ECO:0000256" key="9">
    <source>
        <dbReference type="SAM" id="MobiDB-lite"/>
    </source>
</evidence>
<dbReference type="InterPro" id="IPR044066">
    <property type="entry name" value="TRIAD_supradom"/>
</dbReference>
<comment type="catalytic activity">
    <reaction evidence="1">
        <text>[E2 ubiquitin-conjugating enzyme]-S-ubiquitinyl-L-cysteine + [acceptor protein]-L-lysine = [E2 ubiquitin-conjugating enzyme]-L-cysteine + [acceptor protein]-N(6)-ubiquitinyl-L-lysine.</text>
        <dbReference type="EC" id="2.3.2.31"/>
    </reaction>
</comment>
<feature type="compositionally biased region" description="Basic and acidic residues" evidence="9">
    <location>
        <begin position="325"/>
        <end position="338"/>
    </location>
</feature>
<evidence type="ECO:0000256" key="3">
    <source>
        <dbReference type="ARBA" id="ARBA00022679"/>
    </source>
</evidence>
<feature type="region of interest" description="Disordered" evidence="9">
    <location>
        <begin position="220"/>
        <end position="255"/>
    </location>
</feature>
<dbReference type="Gene3D" id="1.20.120.1750">
    <property type="match status" value="1"/>
</dbReference>
<dbReference type="EC" id="2.3.2.31" evidence="2"/>
<dbReference type="Proteomes" id="UP001140562">
    <property type="component" value="Unassembled WGS sequence"/>
</dbReference>
<feature type="compositionally biased region" description="Acidic residues" evidence="9">
    <location>
        <begin position="302"/>
        <end position="324"/>
    </location>
</feature>
<keyword evidence="5" id="KW-0677">Repeat</keyword>
<dbReference type="GO" id="GO:0008270">
    <property type="term" value="F:zinc ion binding"/>
    <property type="evidence" value="ECO:0007669"/>
    <property type="project" value="UniProtKB-KW"/>
</dbReference>
<feature type="domain" description="RING-type" evidence="10">
    <location>
        <begin position="1"/>
        <end position="212"/>
    </location>
</feature>
<keyword evidence="6" id="KW-0863">Zinc-finger</keyword>
<dbReference type="GO" id="GO:0061630">
    <property type="term" value="F:ubiquitin protein ligase activity"/>
    <property type="evidence" value="ECO:0007669"/>
    <property type="project" value="UniProtKB-EC"/>
</dbReference>
<dbReference type="SUPFAM" id="SSF57850">
    <property type="entry name" value="RING/U-box"/>
    <property type="match status" value="1"/>
</dbReference>
<dbReference type="CDD" id="cd22584">
    <property type="entry name" value="Rcat_RBR_unk"/>
    <property type="match status" value="1"/>
</dbReference>
<keyword evidence="7" id="KW-0833">Ubl conjugation pathway</keyword>
<keyword evidence="3" id="KW-0808">Transferase</keyword>
<proteinExistence type="predicted"/>
<dbReference type="GO" id="GO:0016567">
    <property type="term" value="P:protein ubiquitination"/>
    <property type="evidence" value="ECO:0007669"/>
    <property type="project" value="InterPro"/>
</dbReference>
<feature type="region of interest" description="Disordered" evidence="9">
    <location>
        <begin position="416"/>
        <end position="462"/>
    </location>
</feature>
<evidence type="ECO:0000313" key="11">
    <source>
        <dbReference type="EMBL" id="KAJ4329900.1"/>
    </source>
</evidence>
<evidence type="ECO:0000256" key="1">
    <source>
        <dbReference type="ARBA" id="ARBA00001798"/>
    </source>
</evidence>
<organism evidence="11 12">
    <name type="scientific">Didymella glomerata</name>
    <dbReference type="NCBI Taxonomy" id="749621"/>
    <lineage>
        <taxon>Eukaryota</taxon>
        <taxon>Fungi</taxon>
        <taxon>Dikarya</taxon>
        <taxon>Ascomycota</taxon>
        <taxon>Pezizomycotina</taxon>
        <taxon>Dothideomycetes</taxon>
        <taxon>Pleosporomycetidae</taxon>
        <taxon>Pleosporales</taxon>
        <taxon>Pleosporineae</taxon>
        <taxon>Didymellaceae</taxon>
        <taxon>Didymella</taxon>
    </lineage>
</organism>
<keyword evidence="4" id="KW-0479">Metal-binding</keyword>
<evidence type="ECO:0000256" key="2">
    <source>
        <dbReference type="ARBA" id="ARBA00012251"/>
    </source>
</evidence>
<reference evidence="11" key="1">
    <citation type="submission" date="2022-10" db="EMBL/GenBank/DDBJ databases">
        <title>Tapping the CABI collections for fungal endophytes: first genome assemblies for Collariella, Neodidymelliopsis, Ascochyta clinopodiicola, Didymella pomorum, Didymosphaeria variabile, Neocosmospora piperis and Neocucurbitaria cava.</title>
        <authorList>
            <person name="Hill R."/>
        </authorList>
    </citation>
    <scope>NUCLEOTIDE SEQUENCE</scope>
    <source>
        <strain evidence="11">IMI 360193</strain>
    </source>
</reference>
<evidence type="ECO:0000259" key="10">
    <source>
        <dbReference type="PROSITE" id="PS51873"/>
    </source>
</evidence>
<evidence type="ECO:0000313" key="12">
    <source>
        <dbReference type="Proteomes" id="UP001140562"/>
    </source>
</evidence>
<evidence type="ECO:0000256" key="5">
    <source>
        <dbReference type="ARBA" id="ARBA00022737"/>
    </source>
</evidence>
<dbReference type="Pfam" id="PF01485">
    <property type="entry name" value="IBR"/>
    <property type="match status" value="1"/>
</dbReference>
<sequence length="462" mass="51100">MAKSCVICGGDEAGGDTLLEAPCQRHWVCTDDIGSFFERAAENESLYPPKCCGQIFLLDMYEQHVPFDVQWAFQMKEQGEYSVLAKYRIYCANPPCSKFLSPASHVKDPATDVSYAICMDDVCGKLTCTTCKALLDGVNRHTCEQNEDYKMFKEAAAQKGFKDCPTCASTVELKEACNHIQCQCGAEFCYICGESWPGMHGCPHYGPAIYDEEGYNQDGFHRDTGLNREGHTRRQALRDTDSDHEEEDEEDDDPDAQHFVLQHVDAAMRATFNALPHQDREAFLLNLQIQLFEERNITFDLPNEDGRDDDGSDDEGEDEDESINDLDRDHHPDDLHDRDEDDSNSDTNAGTDNDDQNTTGQSDGAQDEGENDAPLAANTATLGNVNNALIRLDGALTNLEESFDAIIRGLGAFRNGASSSAASPASDRPATPMDVDSAEQGTKQEREHSMGTPGSWPDDEEL</sequence>
<comment type="caution">
    <text evidence="11">The sequence shown here is derived from an EMBL/GenBank/DDBJ whole genome shotgun (WGS) entry which is preliminary data.</text>
</comment>
<protein>
    <recommendedName>
        <fullName evidence="2">RBR-type E3 ubiquitin transferase</fullName>
        <ecNumber evidence="2">2.3.2.31</ecNumber>
    </recommendedName>
</protein>
<keyword evidence="8" id="KW-0862">Zinc</keyword>
<feature type="compositionally biased region" description="Low complexity" evidence="9">
    <location>
        <begin position="417"/>
        <end position="426"/>
    </location>
</feature>
<dbReference type="InterPro" id="IPR002867">
    <property type="entry name" value="IBR_dom"/>
</dbReference>
<name>A0A9W8WPT1_9PLEO</name>
<dbReference type="AlphaFoldDB" id="A0A9W8WPT1"/>
<dbReference type="PROSITE" id="PS51873">
    <property type="entry name" value="TRIAD"/>
    <property type="match status" value="1"/>
</dbReference>
<dbReference type="PANTHER" id="PTHR11685">
    <property type="entry name" value="RBR FAMILY RING FINGER AND IBR DOMAIN-CONTAINING"/>
    <property type="match status" value="1"/>
</dbReference>
<feature type="region of interest" description="Disordered" evidence="9">
    <location>
        <begin position="300"/>
        <end position="372"/>
    </location>
</feature>
<dbReference type="OrthoDB" id="10009520at2759"/>
<evidence type="ECO:0000256" key="4">
    <source>
        <dbReference type="ARBA" id="ARBA00022723"/>
    </source>
</evidence>
<keyword evidence="12" id="KW-1185">Reference proteome</keyword>
<feature type="compositionally biased region" description="Polar residues" evidence="9">
    <location>
        <begin position="347"/>
        <end position="364"/>
    </location>
</feature>